<accession>G1X7R3</accession>
<dbReference type="RefSeq" id="XP_011120598.1">
    <property type="nucleotide sequence ID" value="XM_011122296.1"/>
</dbReference>
<gene>
    <name evidence="1" type="ORF">AOL_s00054g980</name>
</gene>
<comment type="caution">
    <text evidence="1">The sequence shown here is derived from an EMBL/GenBank/DDBJ whole genome shotgun (WGS) entry which is preliminary data.</text>
</comment>
<dbReference type="GeneID" id="22891582"/>
<evidence type="ECO:0000313" key="1">
    <source>
        <dbReference type="EMBL" id="EGX50894.1"/>
    </source>
</evidence>
<dbReference type="HOGENOM" id="CLU_2346265_0_0_1"/>
<dbReference type="AlphaFoldDB" id="G1X7R3"/>
<organism evidence="1 2">
    <name type="scientific">Arthrobotrys oligospora (strain ATCC 24927 / CBS 115.81 / DSM 1491)</name>
    <name type="common">Nematode-trapping fungus</name>
    <name type="synonym">Didymozoophaga oligospora</name>
    <dbReference type="NCBI Taxonomy" id="756982"/>
    <lineage>
        <taxon>Eukaryota</taxon>
        <taxon>Fungi</taxon>
        <taxon>Dikarya</taxon>
        <taxon>Ascomycota</taxon>
        <taxon>Pezizomycotina</taxon>
        <taxon>Orbiliomycetes</taxon>
        <taxon>Orbiliales</taxon>
        <taxon>Orbiliaceae</taxon>
        <taxon>Orbilia</taxon>
        <taxon>Orbilia oligospora</taxon>
    </lineage>
</organism>
<dbReference type="InParanoid" id="G1X7R3"/>
<sequence length="97" mass="11126">MALANRCDAYQWFVLDQRVLLAKELLWTQKANTMGPIENGELKMSQKREEEQKAMEDRYSVEQNLLVLEKRGEILVSVVSKTGETSSRVPAATTNYF</sequence>
<evidence type="ECO:0000313" key="2">
    <source>
        <dbReference type="Proteomes" id="UP000008784"/>
    </source>
</evidence>
<dbReference type="EMBL" id="ADOT01000093">
    <property type="protein sequence ID" value="EGX50894.1"/>
    <property type="molecule type" value="Genomic_DNA"/>
</dbReference>
<keyword evidence="2" id="KW-1185">Reference proteome</keyword>
<protein>
    <submittedName>
        <fullName evidence="1">Uncharacterized protein</fullName>
    </submittedName>
</protein>
<reference evidence="1 2" key="1">
    <citation type="journal article" date="2011" name="PLoS Pathog.">
        <title>Genomic and proteomic analyses of the fungus Arthrobotrys oligospora provide insights into nematode-trap formation.</title>
        <authorList>
            <person name="Yang J."/>
            <person name="Wang L."/>
            <person name="Ji X."/>
            <person name="Feng Y."/>
            <person name="Li X."/>
            <person name="Zou C."/>
            <person name="Xu J."/>
            <person name="Ren Y."/>
            <person name="Mi Q."/>
            <person name="Wu J."/>
            <person name="Liu S."/>
            <person name="Liu Y."/>
            <person name="Huang X."/>
            <person name="Wang H."/>
            <person name="Niu X."/>
            <person name="Li J."/>
            <person name="Liang L."/>
            <person name="Luo Y."/>
            <person name="Ji K."/>
            <person name="Zhou W."/>
            <person name="Yu Z."/>
            <person name="Li G."/>
            <person name="Liu Y."/>
            <person name="Li L."/>
            <person name="Qiao M."/>
            <person name="Feng L."/>
            <person name="Zhang K.-Q."/>
        </authorList>
    </citation>
    <scope>NUCLEOTIDE SEQUENCE [LARGE SCALE GENOMIC DNA]</scope>
    <source>
        <strain evidence="2">ATCC 24927 / CBS 115.81 / DSM 1491</strain>
    </source>
</reference>
<name>G1X7R3_ARTOA</name>
<dbReference type="Proteomes" id="UP000008784">
    <property type="component" value="Unassembled WGS sequence"/>
</dbReference>
<proteinExistence type="predicted"/>